<proteinExistence type="predicted"/>
<evidence type="ECO:0000313" key="2">
    <source>
        <dbReference type="Proteomes" id="UP000293398"/>
    </source>
</evidence>
<reference evidence="1 2" key="1">
    <citation type="submission" date="2019-02" db="EMBL/GenBank/DDBJ databases">
        <title>Genomic Encyclopedia of Type Strains, Phase IV (KMG-IV): sequencing the most valuable type-strain genomes for metagenomic binning, comparative biology and taxonomic classification.</title>
        <authorList>
            <person name="Goeker M."/>
        </authorList>
    </citation>
    <scope>NUCLEOTIDE SEQUENCE [LARGE SCALE GENOMIC DNA]</scope>
    <source>
        <strain evidence="1 2">DSM 23814</strain>
    </source>
</reference>
<dbReference type="EMBL" id="SHKO01000007">
    <property type="protein sequence ID" value="RZT91046.1"/>
    <property type="molecule type" value="Genomic_DNA"/>
</dbReference>
<evidence type="ECO:0000313" key="1">
    <source>
        <dbReference type="EMBL" id="RZT91046.1"/>
    </source>
</evidence>
<keyword evidence="2" id="KW-1185">Reference proteome</keyword>
<accession>A0A4Q7V3N9</accession>
<gene>
    <name evidence="1" type="ORF">EV681_4569</name>
</gene>
<name>A0A4Q7V3N9_9BURK</name>
<comment type="caution">
    <text evidence="1">The sequence shown here is derived from an EMBL/GenBank/DDBJ whole genome shotgun (WGS) entry which is preliminary data.</text>
</comment>
<dbReference type="AlphaFoldDB" id="A0A4Q7V3N9"/>
<sequence>MQVLAAEKFLRPSSKPIKKPPFSLPRKQIDWDEYRQYGTVKWKPRKFELQFIGGIQFGFEPWMRVIGSFNNNLVSLPSVLEIDPFLARNLRKGVVVWTPNRRGIGNVDRTEWAALWLRIRATNHKSIPWEIHFERVNECNFDIFQANDSTTRLELYVAKDQREIYRHKRFW</sequence>
<dbReference type="OrthoDB" id="8682853at2"/>
<dbReference type="Proteomes" id="UP000293398">
    <property type="component" value="Unassembled WGS sequence"/>
</dbReference>
<organism evidence="1 2">
    <name type="scientific">Advenella incenata</name>
    <dbReference type="NCBI Taxonomy" id="267800"/>
    <lineage>
        <taxon>Bacteria</taxon>
        <taxon>Pseudomonadati</taxon>
        <taxon>Pseudomonadota</taxon>
        <taxon>Betaproteobacteria</taxon>
        <taxon>Burkholderiales</taxon>
        <taxon>Alcaligenaceae</taxon>
    </lineage>
</organism>
<dbReference type="RefSeq" id="WP_130305318.1">
    <property type="nucleotide sequence ID" value="NZ_SHKO01000007.1"/>
</dbReference>
<protein>
    <submittedName>
        <fullName evidence="1">Uncharacterized protein</fullName>
    </submittedName>
</protein>